<evidence type="ECO:0000256" key="13">
    <source>
        <dbReference type="SAM" id="MobiDB-lite"/>
    </source>
</evidence>
<dbReference type="AlphaFoldDB" id="A0A956SG92"/>
<dbReference type="GO" id="GO:0005615">
    <property type="term" value="C:extracellular space"/>
    <property type="evidence" value="ECO:0007669"/>
    <property type="project" value="TreeGrafter"/>
</dbReference>
<comment type="similarity">
    <text evidence="2 12">Belongs to the peptidase M14 family.</text>
</comment>
<keyword evidence="7" id="KW-0378">Hydrolase</keyword>
<dbReference type="Gene3D" id="2.60.40.4070">
    <property type="match status" value="1"/>
</dbReference>
<dbReference type="Proteomes" id="UP000739538">
    <property type="component" value="Unassembled WGS sequence"/>
</dbReference>
<feature type="region of interest" description="Disordered" evidence="13">
    <location>
        <begin position="759"/>
        <end position="779"/>
    </location>
</feature>
<keyword evidence="6" id="KW-0732">Signal</keyword>
<dbReference type="InterPro" id="IPR033810">
    <property type="entry name" value="Carboxypeptidase_T"/>
</dbReference>
<dbReference type="Pfam" id="PF13860">
    <property type="entry name" value="FlgD_ig"/>
    <property type="match status" value="1"/>
</dbReference>
<reference evidence="15" key="2">
    <citation type="journal article" date="2021" name="Microbiome">
        <title>Successional dynamics and alternative stable states in a saline activated sludge microbial community over 9 years.</title>
        <authorList>
            <person name="Wang Y."/>
            <person name="Ye J."/>
            <person name="Ju F."/>
            <person name="Liu L."/>
            <person name="Boyd J.A."/>
            <person name="Deng Y."/>
            <person name="Parks D.H."/>
            <person name="Jiang X."/>
            <person name="Yin X."/>
            <person name="Woodcroft B.J."/>
            <person name="Tyson G.W."/>
            <person name="Hugenholtz P."/>
            <person name="Polz M.F."/>
            <person name="Zhang T."/>
        </authorList>
    </citation>
    <scope>NUCLEOTIDE SEQUENCE</scope>
    <source>
        <strain evidence="15">HKST-UBA02</strain>
    </source>
</reference>
<feature type="domain" description="Peptidase M14" evidence="14">
    <location>
        <begin position="167"/>
        <end position="462"/>
    </location>
</feature>
<proteinExistence type="inferred from homology"/>
<evidence type="ECO:0000256" key="7">
    <source>
        <dbReference type="ARBA" id="ARBA00022801"/>
    </source>
</evidence>
<evidence type="ECO:0000256" key="1">
    <source>
        <dbReference type="ARBA" id="ARBA00001947"/>
    </source>
</evidence>
<dbReference type="Gene3D" id="3.40.630.10">
    <property type="entry name" value="Zn peptidases"/>
    <property type="match status" value="1"/>
</dbReference>
<feature type="active site" description="Proton donor/acceptor" evidence="12">
    <location>
        <position position="431"/>
    </location>
</feature>
<dbReference type="SUPFAM" id="SSF53187">
    <property type="entry name" value="Zn-dependent exopeptidases"/>
    <property type="match status" value="1"/>
</dbReference>
<dbReference type="FunFam" id="3.40.630.10:FF:000084">
    <property type="entry name" value="Carboxypeptidase B2"/>
    <property type="match status" value="1"/>
</dbReference>
<feature type="region of interest" description="Disordered" evidence="13">
    <location>
        <begin position="1"/>
        <end position="21"/>
    </location>
</feature>
<comment type="caution">
    <text evidence="15">The sequence shown here is derived from an EMBL/GenBank/DDBJ whole genome shotgun (WGS) entry which is preliminary data.</text>
</comment>
<evidence type="ECO:0000256" key="5">
    <source>
        <dbReference type="ARBA" id="ARBA00022723"/>
    </source>
</evidence>
<evidence type="ECO:0000256" key="2">
    <source>
        <dbReference type="ARBA" id="ARBA00005988"/>
    </source>
</evidence>
<keyword evidence="9" id="KW-0482">Metalloprotease</keyword>
<dbReference type="PROSITE" id="PS52035">
    <property type="entry name" value="PEPTIDASE_M14"/>
    <property type="match status" value="1"/>
</dbReference>
<feature type="compositionally biased region" description="Polar residues" evidence="13">
    <location>
        <begin position="1"/>
        <end position="13"/>
    </location>
</feature>
<dbReference type="EC" id="3.4.17.18" evidence="11"/>
<evidence type="ECO:0000256" key="9">
    <source>
        <dbReference type="ARBA" id="ARBA00023049"/>
    </source>
</evidence>
<dbReference type="InterPro" id="IPR025965">
    <property type="entry name" value="FlgD/Vpr_Ig-like"/>
</dbReference>
<evidence type="ECO:0000313" key="15">
    <source>
        <dbReference type="EMBL" id="MCA9757103.1"/>
    </source>
</evidence>
<dbReference type="InterPro" id="IPR000834">
    <property type="entry name" value="Peptidase_M14"/>
</dbReference>
<evidence type="ECO:0000256" key="4">
    <source>
        <dbReference type="ARBA" id="ARBA00022670"/>
    </source>
</evidence>
<dbReference type="Gene3D" id="2.60.40.10">
    <property type="entry name" value="Immunoglobulins"/>
    <property type="match status" value="1"/>
</dbReference>
<gene>
    <name evidence="15" type="ORF">KDA27_14965</name>
</gene>
<evidence type="ECO:0000256" key="8">
    <source>
        <dbReference type="ARBA" id="ARBA00022833"/>
    </source>
</evidence>
<accession>A0A956SG92</accession>
<keyword evidence="4" id="KW-0645">Protease</keyword>
<keyword evidence="5" id="KW-0479">Metal-binding</keyword>
<evidence type="ECO:0000256" key="10">
    <source>
        <dbReference type="ARBA" id="ARBA00050859"/>
    </source>
</evidence>
<dbReference type="GO" id="GO:0008270">
    <property type="term" value="F:zinc ion binding"/>
    <property type="evidence" value="ECO:0007669"/>
    <property type="project" value="InterPro"/>
</dbReference>
<dbReference type="PANTHER" id="PTHR11705">
    <property type="entry name" value="PROTEASE FAMILY M14 CARBOXYPEPTIDASE A,B"/>
    <property type="match status" value="1"/>
</dbReference>
<dbReference type="PANTHER" id="PTHR11705:SF143">
    <property type="entry name" value="SLL0236 PROTEIN"/>
    <property type="match status" value="1"/>
</dbReference>
<protein>
    <recommendedName>
        <fullName evidence="11">carboxypeptidase T</fullName>
        <ecNumber evidence="11">3.4.17.18</ecNumber>
    </recommendedName>
</protein>
<evidence type="ECO:0000259" key="14">
    <source>
        <dbReference type="PROSITE" id="PS52035"/>
    </source>
</evidence>
<dbReference type="PRINTS" id="PR00765">
    <property type="entry name" value="CRBOXYPTASEA"/>
</dbReference>
<dbReference type="GO" id="GO:0006508">
    <property type="term" value="P:proteolysis"/>
    <property type="evidence" value="ECO:0007669"/>
    <property type="project" value="UniProtKB-KW"/>
</dbReference>
<comment type="catalytic activity">
    <reaction evidence="10">
        <text>Releases a C-terminal residue, which may be hydrophobic or positively charged.</text>
        <dbReference type="EC" id="3.4.17.18"/>
    </reaction>
</comment>
<feature type="compositionally biased region" description="Polar residues" evidence="13">
    <location>
        <begin position="760"/>
        <end position="773"/>
    </location>
</feature>
<dbReference type="EMBL" id="JAGQHS010000081">
    <property type="protein sequence ID" value="MCA9757103.1"/>
    <property type="molecule type" value="Genomic_DNA"/>
</dbReference>
<evidence type="ECO:0000256" key="6">
    <source>
        <dbReference type="ARBA" id="ARBA00022729"/>
    </source>
</evidence>
<evidence type="ECO:0000256" key="3">
    <source>
        <dbReference type="ARBA" id="ARBA00022645"/>
    </source>
</evidence>
<sequence>MNPLSSADSGAQGSSPWTSSTFSSNFSLARVLLSSSGDRVARPGRKAAPWVASALSAAMLPFAALGTALAADPGDSAETPTYQQIRVAGPLSDSARDLIRSERLELMGEDDGGFRFVVTPDQVDALEAAGLDFEIQVDDLAAFYESRLVAERLANGGPTTGTGNFGIFHTYDETVDALNLLHAEFPDITTAPFSIGQTLEGREMWAIKVSDNPDVDEDEGEVLFDGMHHAREIMTVEMLLDFSRYLCENYETDPVVTRLVDSREIFFVPIVNPDGFVYNETTNPSGGGMWRKNRRVNDGSSCRGVDINRNYDYEWVGTGSSTDPCSDTFRGASPESEPEIQNHTAFIDSHDFVVWQSYHSVAGMVLFPWGYTSTPTSEDAIYETMAAEMARDSGYQTGQPPEILYNVNGAAFDWGHGATNRHERIFSFTTEISGSGFWPLESERDGLIAENLSSNLYLCKVAGAWVDVAGLEVVDGGDGELLPGETADLVVSISNPSVIYDASGVVATLRCNDPYVTLLDATSTLGSVPAGDEVPATGDPFTVSVDASCPIGRSVTFEIDVEAEGFTNSGAVELRLGSGTVLVHQDFETGAEGWATDPSHSATTGAFVAIDPNPTDFQPGDDTTPAPGTMAWITGQNSSLGTDDVDGGVSATRSAAIDLSGVQSARLELDYFFGQRDAGGDAGDFFRMSLSNDGGATFPVDLVSIGDQTYYANWQHLSVVVDDLLPLTSQMVLRVQAADGTANGDIVEAGIDEVGWFDNGTGNEPPSAPSLSSPGEGDGVPALPTLVVNNAVDPEGDPLTYGFRIWADPEMTQLVASVDGVAEGTGTTSWTSDVALDLDAVYYWRAFAADSESFGAYMAPASFYVGDVTAAPEVEAAALTRMTAGPSPASGDVRIRYYTPKAVHAELGIYDASGRNVRSLPGARWTEGWQEVVWDGRDMSGRRVPAGVYWVRLRMPTEERTLRVVRVD</sequence>
<evidence type="ECO:0000313" key="16">
    <source>
        <dbReference type="Proteomes" id="UP000739538"/>
    </source>
</evidence>
<dbReference type="GO" id="GO:0004181">
    <property type="term" value="F:metallocarboxypeptidase activity"/>
    <property type="evidence" value="ECO:0007669"/>
    <property type="project" value="InterPro"/>
</dbReference>
<organism evidence="15 16">
    <name type="scientific">Eiseniibacteriota bacterium</name>
    <dbReference type="NCBI Taxonomy" id="2212470"/>
    <lineage>
        <taxon>Bacteria</taxon>
        <taxon>Candidatus Eiseniibacteriota</taxon>
    </lineage>
</organism>
<evidence type="ECO:0000256" key="11">
    <source>
        <dbReference type="ARBA" id="ARBA00066554"/>
    </source>
</evidence>
<keyword evidence="3" id="KW-0121">Carboxypeptidase</keyword>
<evidence type="ECO:0000256" key="12">
    <source>
        <dbReference type="PROSITE-ProRule" id="PRU01379"/>
    </source>
</evidence>
<dbReference type="CDD" id="cd03859">
    <property type="entry name" value="M14_CPT"/>
    <property type="match status" value="1"/>
</dbReference>
<dbReference type="SMART" id="SM00631">
    <property type="entry name" value="Zn_pept"/>
    <property type="match status" value="1"/>
</dbReference>
<keyword evidence="8" id="KW-0862">Zinc</keyword>
<dbReference type="InterPro" id="IPR013783">
    <property type="entry name" value="Ig-like_fold"/>
</dbReference>
<reference evidence="15" key="1">
    <citation type="submission" date="2020-04" db="EMBL/GenBank/DDBJ databases">
        <authorList>
            <person name="Zhang T."/>
        </authorList>
    </citation>
    <scope>NUCLEOTIDE SEQUENCE</scope>
    <source>
        <strain evidence="15">HKST-UBA02</strain>
    </source>
</reference>
<name>A0A956SG92_UNCEI</name>
<dbReference type="Pfam" id="PF00246">
    <property type="entry name" value="Peptidase_M14"/>
    <property type="match status" value="1"/>
</dbReference>
<comment type="cofactor">
    <cofactor evidence="1">
        <name>Zn(2+)</name>
        <dbReference type="ChEBI" id="CHEBI:29105"/>
    </cofactor>
</comment>